<feature type="compositionally biased region" description="Low complexity" evidence="1">
    <location>
        <begin position="59"/>
        <end position="71"/>
    </location>
</feature>
<reference evidence="2" key="1">
    <citation type="submission" date="2024-05" db="EMBL/GenBank/DDBJ databases">
        <title>Whole genome shotgun sequence of Streptomyces violascens NBRC 12920.</title>
        <authorList>
            <person name="Komaki H."/>
            <person name="Tamura T."/>
        </authorList>
    </citation>
    <scope>NUCLEOTIDE SEQUENCE</scope>
    <source>
        <strain evidence="2">NBRC 12920</strain>
    </source>
</reference>
<dbReference type="Proteomes" id="UP001050808">
    <property type="component" value="Unassembled WGS sequence"/>
</dbReference>
<gene>
    <name evidence="2" type="ORF">Sviol_47920</name>
</gene>
<accession>A0ABQ3QT35</accession>
<proteinExistence type="predicted"/>
<feature type="region of interest" description="Disordered" evidence="1">
    <location>
        <begin position="48"/>
        <end position="71"/>
    </location>
</feature>
<organism evidence="2 3">
    <name type="scientific">Streptomyces violascens</name>
    <dbReference type="NCBI Taxonomy" id="67381"/>
    <lineage>
        <taxon>Bacteria</taxon>
        <taxon>Bacillati</taxon>
        <taxon>Actinomycetota</taxon>
        <taxon>Actinomycetes</taxon>
        <taxon>Kitasatosporales</taxon>
        <taxon>Streptomycetaceae</taxon>
        <taxon>Streptomyces</taxon>
    </lineage>
</organism>
<evidence type="ECO:0000256" key="1">
    <source>
        <dbReference type="SAM" id="MobiDB-lite"/>
    </source>
</evidence>
<keyword evidence="3" id="KW-1185">Reference proteome</keyword>
<sequence>MNPAADVAALAQYVQREQQTVPSCQHMERIVNDGQDRGVRLGVRLAEPEDPAPTNQARPHSPAWAGAAPAAVPNGPPCGHYDIRVVPQQDHGSRRATARFWDT</sequence>
<protein>
    <submittedName>
        <fullName evidence="2">Uncharacterized protein</fullName>
    </submittedName>
</protein>
<name>A0ABQ3QT35_9ACTN</name>
<comment type="caution">
    <text evidence="2">The sequence shown here is derived from an EMBL/GenBank/DDBJ whole genome shotgun (WGS) entry which is preliminary data.</text>
</comment>
<dbReference type="EMBL" id="BNDY01000017">
    <property type="protein sequence ID" value="GHI40384.1"/>
    <property type="molecule type" value="Genomic_DNA"/>
</dbReference>
<evidence type="ECO:0000313" key="2">
    <source>
        <dbReference type="EMBL" id="GHI40384.1"/>
    </source>
</evidence>
<evidence type="ECO:0000313" key="3">
    <source>
        <dbReference type="Proteomes" id="UP001050808"/>
    </source>
</evidence>